<feature type="compositionally biased region" description="Basic and acidic residues" evidence="1">
    <location>
        <begin position="606"/>
        <end position="634"/>
    </location>
</feature>
<evidence type="ECO:0000313" key="2">
    <source>
        <dbReference type="EMBL" id="GAA3586793.1"/>
    </source>
</evidence>
<feature type="region of interest" description="Disordered" evidence="1">
    <location>
        <begin position="1"/>
        <end position="62"/>
    </location>
</feature>
<keyword evidence="3" id="KW-1185">Reference proteome</keyword>
<reference evidence="3" key="1">
    <citation type="journal article" date="2019" name="Int. J. Syst. Evol. Microbiol.">
        <title>The Global Catalogue of Microorganisms (GCM) 10K type strain sequencing project: providing services to taxonomists for standard genome sequencing and annotation.</title>
        <authorList>
            <consortium name="The Broad Institute Genomics Platform"/>
            <consortium name="The Broad Institute Genome Sequencing Center for Infectious Disease"/>
            <person name="Wu L."/>
            <person name="Ma J."/>
        </authorList>
    </citation>
    <scope>NUCLEOTIDE SEQUENCE [LARGE SCALE GENOMIC DNA]</scope>
    <source>
        <strain evidence="3">JCM 16898</strain>
    </source>
</reference>
<feature type="compositionally biased region" description="Acidic residues" evidence="1">
    <location>
        <begin position="592"/>
        <end position="605"/>
    </location>
</feature>
<feature type="compositionally biased region" description="Acidic residues" evidence="1">
    <location>
        <begin position="640"/>
        <end position="651"/>
    </location>
</feature>
<dbReference type="Proteomes" id="UP001500689">
    <property type="component" value="Unassembled WGS sequence"/>
</dbReference>
<proteinExistence type="predicted"/>
<evidence type="ECO:0000256" key="1">
    <source>
        <dbReference type="SAM" id="MobiDB-lite"/>
    </source>
</evidence>
<protein>
    <recommendedName>
        <fullName evidence="4">Chromosome partitioning protein, ParB family</fullName>
    </recommendedName>
</protein>
<gene>
    <name evidence="2" type="ORF">GCM10022222_84390</name>
</gene>
<organism evidence="2 3">
    <name type="scientific">Amycolatopsis ultiminotia</name>
    <dbReference type="NCBI Taxonomy" id="543629"/>
    <lineage>
        <taxon>Bacteria</taxon>
        <taxon>Bacillati</taxon>
        <taxon>Actinomycetota</taxon>
        <taxon>Actinomycetes</taxon>
        <taxon>Pseudonocardiales</taxon>
        <taxon>Pseudonocardiaceae</taxon>
        <taxon>Amycolatopsis</taxon>
    </lineage>
</organism>
<evidence type="ECO:0008006" key="4">
    <source>
        <dbReference type="Google" id="ProtNLM"/>
    </source>
</evidence>
<comment type="caution">
    <text evidence="2">The sequence shown here is derived from an EMBL/GenBank/DDBJ whole genome shotgun (WGS) entry which is preliminary data.</text>
</comment>
<evidence type="ECO:0000313" key="3">
    <source>
        <dbReference type="Proteomes" id="UP001500689"/>
    </source>
</evidence>
<name>A0ABP6YSP3_9PSEU</name>
<feature type="region of interest" description="Disordered" evidence="1">
    <location>
        <begin position="581"/>
        <end position="658"/>
    </location>
</feature>
<sequence>MTSTMDKSAQPDHEDPAGAANLPTGTAPAQADPADEPDVAADTGRAGEAGEDASTASEPNADEARRHLLHDREAEYDTIVWADPDEVVIAENVRVDNATADATTTANLKALGVRVATNGYRADDGTIMITQGQRRVLNARRAGVPVPVWMQAPPPADERKAAIERIVGQMSENDVRVAMTLADTYRGMQQLAAFDLTPKAIARKLARGKGGTTYVENVFTAGASELATKAAERYDLDLVQAATIAEFDNAGDTSTATDLLRLALEQPNNFEVYANVKRTERADAARKEQLTEQLTHDLTGAGIVIFDRTLDPYSGPARTLDRLRPTPDATSDTALIPAGHASCPGHGAWIEEDTSDDGETVMVAVYGCRDFVAHGHALQHAPAGCADFTPAAVAAAETPPTEQEFEAAADAAAQAERTRRSTSIIRRWVIANNKDWDGAVVKRRKWLGEVFAQRSTAPTGSHVFLALHKANSTKALQYVLERGHDLARELLGLQPGYTHSTDLADKIAAAKPSKATVYDVFLTLCAMEQRIARNAWRNPTPEDQDYLRVLTRWGYKASDVELKVLDPEREDDVIAAALGDPAPAAQPHQAEEGSDDEDSEGDTEEDGPHGTEHGEEPVEDPRPESSGDTHHDAAEFDANSTEDSEPDDPTDLEVVSAA</sequence>
<dbReference type="EMBL" id="BAAAZN010000034">
    <property type="protein sequence ID" value="GAA3586793.1"/>
    <property type="molecule type" value="Genomic_DNA"/>
</dbReference>
<dbReference type="RefSeq" id="WP_344869230.1">
    <property type="nucleotide sequence ID" value="NZ_BAAAZN010000034.1"/>
</dbReference>
<accession>A0ABP6YSP3</accession>